<accession>Q5AUU0</accession>
<accession>C8V575</accession>
<evidence type="ECO:0000313" key="5">
    <source>
        <dbReference type="Proteomes" id="UP000000560"/>
    </source>
</evidence>
<dbReference type="GeneID" id="2869141"/>
<proteinExistence type="inferred from homology"/>
<dbReference type="RefSeq" id="XP_681209.1">
    <property type="nucleotide sequence ID" value="XM_676117.1"/>
</dbReference>
<feature type="domain" description="MmgE/PrpD C-terminal" evidence="3">
    <location>
        <begin position="222"/>
        <end position="275"/>
    </location>
</feature>
<dbReference type="AlphaFoldDB" id="Q5AUU0"/>
<dbReference type="InterPro" id="IPR045337">
    <property type="entry name" value="MmgE_PrpD_C"/>
</dbReference>
<sequence>MADMNEPGVTRQFLSWVSSLTAHDIPEKIQKRVKYLTLDELGCAMVAAHLPWTEKATGIILDMEAEGSCPRVGPLPAALLNSMQIQGFEIDDWHSLAPVHSNAIVLPALFAGAANAKAKGTVTLGDSLLLSAIPYALTGLALGRRIRPRTGCGGCGKIDQPLRTSNLGCDWDSLHTGLWSYVCPVQQRYKAHAARIRGTKWSLCGSARSGGLPGIKNEYPDKMKDLSKIKKITFEMSESAYKHGGWPAQRPLTVTGAQMSCAYAAPVQLIDGQAEETGNAMSQRARVKFNDGTEVSKFVAAAKGFDLPLSNREIVDKFRTFTKGLIPEEMQRKIEETVLGLEGIEDISELEDLLAGLISSPFMGVSKRSSLYGG</sequence>
<dbReference type="Pfam" id="PF03972">
    <property type="entry name" value="MmgE_PrpD_N"/>
    <property type="match status" value="1"/>
</dbReference>
<dbReference type="InterPro" id="IPR036148">
    <property type="entry name" value="MmgE/PrpD_sf"/>
</dbReference>
<evidence type="ECO:0000259" key="2">
    <source>
        <dbReference type="Pfam" id="PF03972"/>
    </source>
</evidence>
<dbReference type="eggNOG" id="ENOG502QVEB">
    <property type="taxonomic scope" value="Eukaryota"/>
</dbReference>
<feature type="domain" description="MmgE/PrpD N-terminal" evidence="2">
    <location>
        <begin position="12"/>
        <end position="125"/>
    </location>
</feature>
<dbReference type="Gene3D" id="1.10.4100.10">
    <property type="entry name" value="2-methylcitrate dehydratase PrpD"/>
    <property type="match status" value="1"/>
</dbReference>
<keyword evidence="5" id="KW-1185">Reference proteome</keyword>
<dbReference type="STRING" id="227321.Q5AUU0"/>
<dbReference type="OrthoDB" id="10267976at2759"/>
<dbReference type="Proteomes" id="UP000000560">
    <property type="component" value="Chromosome II"/>
</dbReference>
<dbReference type="InterPro" id="IPR045336">
    <property type="entry name" value="MmgE_PrpD_N"/>
</dbReference>
<reference evidence="5" key="2">
    <citation type="journal article" date="2009" name="Fungal Genet. Biol.">
        <title>The 2008 update of the Aspergillus nidulans genome annotation: a community effort.</title>
        <authorList>
            <person name="Wortman J.R."/>
            <person name="Gilsenan J.M."/>
            <person name="Joardar V."/>
            <person name="Deegan J."/>
            <person name="Clutterbuck J."/>
            <person name="Andersen M.R."/>
            <person name="Archer D."/>
            <person name="Bencina M."/>
            <person name="Braus G."/>
            <person name="Coutinho P."/>
            <person name="von Dohren H."/>
            <person name="Doonan J."/>
            <person name="Driessen A.J."/>
            <person name="Durek P."/>
            <person name="Espeso E."/>
            <person name="Fekete E."/>
            <person name="Flipphi M."/>
            <person name="Estrada C.G."/>
            <person name="Geysens S."/>
            <person name="Goldman G."/>
            <person name="de Groot P.W."/>
            <person name="Hansen K."/>
            <person name="Harris S.D."/>
            <person name="Heinekamp T."/>
            <person name="Helmstaedt K."/>
            <person name="Henrissat B."/>
            <person name="Hofmann G."/>
            <person name="Homan T."/>
            <person name="Horio T."/>
            <person name="Horiuchi H."/>
            <person name="James S."/>
            <person name="Jones M."/>
            <person name="Karaffa L."/>
            <person name="Karanyi Z."/>
            <person name="Kato M."/>
            <person name="Keller N."/>
            <person name="Kelly D.E."/>
            <person name="Kiel J.A."/>
            <person name="Kim J.M."/>
            <person name="van der Klei I.J."/>
            <person name="Klis F.M."/>
            <person name="Kovalchuk A."/>
            <person name="Krasevec N."/>
            <person name="Kubicek C.P."/>
            <person name="Liu B."/>
            <person name="Maccabe A."/>
            <person name="Meyer V."/>
            <person name="Mirabito P."/>
            <person name="Miskei M."/>
            <person name="Mos M."/>
            <person name="Mullins J."/>
            <person name="Nelson D.R."/>
            <person name="Nielsen J."/>
            <person name="Oakley B.R."/>
            <person name="Osmani S.A."/>
            <person name="Pakula T."/>
            <person name="Paszewski A."/>
            <person name="Paulsen I."/>
            <person name="Pilsyk S."/>
            <person name="Pocsi I."/>
            <person name="Punt P.J."/>
            <person name="Ram A.F."/>
            <person name="Ren Q."/>
            <person name="Robellet X."/>
            <person name="Robson G."/>
            <person name="Seiboth B."/>
            <person name="van Solingen P."/>
            <person name="Specht T."/>
            <person name="Sun J."/>
            <person name="Taheri-Talesh N."/>
            <person name="Takeshita N."/>
            <person name="Ussery D."/>
            <person name="vanKuyk P.A."/>
            <person name="Visser H."/>
            <person name="van de Vondervoort P.J."/>
            <person name="de Vries R.P."/>
            <person name="Walton J."/>
            <person name="Xiang X."/>
            <person name="Xiong Y."/>
            <person name="Zeng A.P."/>
            <person name="Brandt B.W."/>
            <person name="Cornell M.J."/>
            <person name="van den Hondel C.A."/>
            <person name="Visser J."/>
            <person name="Oliver S.G."/>
            <person name="Turner G."/>
        </authorList>
    </citation>
    <scope>GENOME REANNOTATION</scope>
    <source>
        <strain evidence="5">FGSC A4 / ATCC 38163 / CBS 112.46 / NRRL 194 / M139</strain>
    </source>
</reference>
<dbReference type="OMA" id="INPGHRQ"/>
<organism evidence="4 5">
    <name type="scientific">Emericella nidulans (strain FGSC A4 / ATCC 38163 / CBS 112.46 / NRRL 194 / M139)</name>
    <name type="common">Aspergillus nidulans</name>
    <dbReference type="NCBI Taxonomy" id="227321"/>
    <lineage>
        <taxon>Eukaryota</taxon>
        <taxon>Fungi</taxon>
        <taxon>Dikarya</taxon>
        <taxon>Ascomycota</taxon>
        <taxon>Pezizomycotina</taxon>
        <taxon>Eurotiomycetes</taxon>
        <taxon>Eurotiomycetidae</taxon>
        <taxon>Eurotiales</taxon>
        <taxon>Aspergillaceae</taxon>
        <taxon>Aspergillus</taxon>
        <taxon>Aspergillus subgen. Nidulantes</taxon>
    </lineage>
</organism>
<dbReference type="HOGENOM" id="CLU_739733_0_0_1"/>
<dbReference type="InterPro" id="IPR042183">
    <property type="entry name" value="MmgE/PrpD_sf_1"/>
</dbReference>
<dbReference type="InParanoid" id="Q5AUU0"/>
<dbReference type="KEGG" id="ani:ANIA_07940"/>
<dbReference type="Pfam" id="PF19305">
    <property type="entry name" value="MmgE_PrpD_C"/>
    <property type="match status" value="1"/>
</dbReference>
<evidence type="ECO:0000313" key="4">
    <source>
        <dbReference type="EMBL" id="CBF73564.1"/>
    </source>
</evidence>
<protein>
    <submittedName>
        <fullName evidence="4">Uncharacterized protein</fullName>
    </submittedName>
</protein>
<evidence type="ECO:0000256" key="1">
    <source>
        <dbReference type="ARBA" id="ARBA00006174"/>
    </source>
</evidence>
<gene>
    <name evidence="4" type="ORF">ANIA_07940</name>
</gene>
<dbReference type="GO" id="GO:0016829">
    <property type="term" value="F:lyase activity"/>
    <property type="evidence" value="ECO:0007669"/>
    <property type="project" value="InterPro"/>
</dbReference>
<comment type="similarity">
    <text evidence="1">Belongs to the PrpD family.</text>
</comment>
<dbReference type="SUPFAM" id="SSF103378">
    <property type="entry name" value="2-methylcitrate dehydratase PrpD"/>
    <property type="match status" value="1"/>
</dbReference>
<dbReference type="PANTHER" id="PTHR16943">
    <property type="entry name" value="2-METHYLCITRATE DEHYDRATASE-RELATED"/>
    <property type="match status" value="1"/>
</dbReference>
<dbReference type="PANTHER" id="PTHR16943:SF8">
    <property type="entry name" value="2-METHYLCITRATE DEHYDRATASE"/>
    <property type="match status" value="1"/>
</dbReference>
<dbReference type="VEuPathDB" id="FungiDB:AN7940"/>
<name>Q5AUU0_EMENI</name>
<evidence type="ECO:0000259" key="3">
    <source>
        <dbReference type="Pfam" id="PF19305"/>
    </source>
</evidence>
<reference evidence="5" key="1">
    <citation type="journal article" date="2005" name="Nature">
        <title>Sequencing of Aspergillus nidulans and comparative analysis with A. fumigatus and A. oryzae.</title>
        <authorList>
            <person name="Galagan J.E."/>
            <person name="Calvo S.E."/>
            <person name="Cuomo C."/>
            <person name="Ma L.J."/>
            <person name="Wortman J.R."/>
            <person name="Batzoglou S."/>
            <person name="Lee S.I."/>
            <person name="Basturkmen M."/>
            <person name="Spevak C.C."/>
            <person name="Clutterbuck J."/>
            <person name="Kapitonov V."/>
            <person name="Jurka J."/>
            <person name="Scazzocchio C."/>
            <person name="Farman M."/>
            <person name="Butler J."/>
            <person name="Purcell S."/>
            <person name="Harris S."/>
            <person name="Braus G.H."/>
            <person name="Draht O."/>
            <person name="Busch S."/>
            <person name="D'Enfert C."/>
            <person name="Bouchier C."/>
            <person name="Goldman G.H."/>
            <person name="Bell-Pedersen D."/>
            <person name="Griffiths-Jones S."/>
            <person name="Doonan J.H."/>
            <person name="Yu J."/>
            <person name="Vienken K."/>
            <person name="Pain A."/>
            <person name="Freitag M."/>
            <person name="Selker E.U."/>
            <person name="Archer D.B."/>
            <person name="Penalva M.A."/>
            <person name="Oakley B.R."/>
            <person name="Momany M."/>
            <person name="Tanaka T."/>
            <person name="Kumagai T."/>
            <person name="Asai K."/>
            <person name="Machida M."/>
            <person name="Nierman W.C."/>
            <person name="Denning D.W."/>
            <person name="Caddick M."/>
            <person name="Hynes M."/>
            <person name="Paoletti M."/>
            <person name="Fischer R."/>
            <person name="Miller B."/>
            <person name="Dyer P."/>
            <person name="Sachs M.S."/>
            <person name="Osmani S.A."/>
            <person name="Birren B.W."/>
        </authorList>
    </citation>
    <scope>NUCLEOTIDE SEQUENCE [LARGE SCALE GENOMIC DNA]</scope>
    <source>
        <strain evidence="5">FGSC A4 / ATCC 38163 / CBS 112.46 / NRRL 194 / M139</strain>
    </source>
</reference>
<dbReference type="InterPro" id="IPR005656">
    <property type="entry name" value="MmgE_PrpD"/>
</dbReference>
<dbReference type="EMBL" id="BN001302">
    <property type="protein sequence ID" value="CBF73564.1"/>
    <property type="molecule type" value="Genomic_DNA"/>
</dbReference>